<dbReference type="InterPro" id="IPR008271">
    <property type="entry name" value="Ser/Thr_kinase_AS"/>
</dbReference>
<keyword evidence="5" id="KW-0418">Kinase</keyword>
<dbReference type="InterPro" id="IPR011009">
    <property type="entry name" value="Kinase-like_dom_sf"/>
</dbReference>
<keyword evidence="4" id="KW-0547">Nucleotide-binding</keyword>
<keyword evidence="6" id="KW-0067">ATP-binding</keyword>
<evidence type="ECO:0000313" key="13">
    <source>
        <dbReference type="WBParaSite" id="DME_0000150501-mRNA-1"/>
    </source>
</evidence>
<dbReference type="Pfam" id="PF00069">
    <property type="entry name" value="Pkinase"/>
    <property type="match status" value="1"/>
</dbReference>
<gene>
    <name evidence="10" type="ORF">DME_LOCUS5865</name>
</gene>
<evidence type="ECO:0000259" key="9">
    <source>
        <dbReference type="PROSITE" id="PS50011"/>
    </source>
</evidence>
<dbReference type="OrthoDB" id="2018507at2759"/>
<dbReference type="Proteomes" id="UP000038040">
    <property type="component" value="Unplaced"/>
</dbReference>
<keyword evidence="2" id="KW-0723">Serine/threonine-protein kinase</keyword>
<protein>
    <recommendedName>
        <fullName evidence="1">non-specific serine/threonine protein kinase</fullName>
        <ecNumber evidence="1">2.7.11.1</ecNumber>
    </recommendedName>
</protein>
<dbReference type="EC" id="2.7.11.1" evidence="1"/>
<dbReference type="EMBL" id="UYYG01001153">
    <property type="protein sequence ID" value="VDN55892.1"/>
    <property type="molecule type" value="Genomic_DNA"/>
</dbReference>
<dbReference type="GO" id="GO:0005524">
    <property type="term" value="F:ATP binding"/>
    <property type="evidence" value="ECO:0007669"/>
    <property type="project" value="UniProtKB-KW"/>
</dbReference>
<keyword evidence="12" id="KW-1185">Reference proteome</keyword>
<dbReference type="SUPFAM" id="SSF56112">
    <property type="entry name" value="Protein kinase-like (PK-like)"/>
    <property type="match status" value="1"/>
</dbReference>
<dbReference type="PROSITE" id="PS00108">
    <property type="entry name" value="PROTEIN_KINASE_ST"/>
    <property type="match status" value="1"/>
</dbReference>
<dbReference type="Proteomes" id="UP000274756">
    <property type="component" value="Unassembled WGS sequence"/>
</dbReference>
<evidence type="ECO:0000256" key="8">
    <source>
        <dbReference type="ARBA" id="ARBA00048679"/>
    </source>
</evidence>
<dbReference type="PANTHER" id="PTHR22967:SF57">
    <property type="entry name" value="AUXILIN, ISOFORM A-RELATED"/>
    <property type="match status" value="1"/>
</dbReference>
<dbReference type="AlphaFoldDB" id="A0A0N4U422"/>
<reference evidence="13" key="1">
    <citation type="submission" date="2017-02" db="UniProtKB">
        <authorList>
            <consortium name="WormBaseParasite"/>
        </authorList>
    </citation>
    <scope>IDENTIFICATION</scope>
</reference>
<dbReference type="WBParaSite" id="DME_0000150501-mRNA-1">
    <property type="protein sequence ID" value="DME_0000150501-mRNA-1"/>
    <property type="gene ID" value="DME_0000150501"/>
</dbReference>
<dbReference type="GO" id="GO:0005737">
    <property type="term" value="C:cytoplasm"/>
    <property type="evidence" value="ECO:0007669"/>
    <property type="project" value="TreeGrafter"/>
</dbReference>
<evidence type="ECO:0000313" key="12">
    <source>
        <dbReference type="Proteomes" id="UP000274756"/>
    </source>
</evidence>
<dbReference type="GO" id="GO:2000369">
    <property type="term" value="P:regulation of clathrin-dependent endocytosis"/>
    <property type="evidence" value="ECO:0007669"/>
    <property type="project" value="TreeGrafter"/>
</dbReference>
<keyword evidence="3" id="KW-0808">Transferase</keyword>
<evidence type="ECO:0000256" key="7">
    <source>
        <dbReference type="ARBA" id="ARBA00047899"/>
    </source>
</evidence>
<evidence type="ECO:0000256" key="4">
    <source>
        <dbReference type="ARBA" id="ARBA00022741"/>
    </source>
</evidence>
<evidence type="ECO:0000256" key="2">
    <source>
        <dbReference type="ARBA" id="ARBA00022527"/>
    </source>
</evidence>
<evidence type="ECO:0000256" key="5">
    <source>
        <dbReference type="ARBA" id="ARBA00022777"/>
    </source>
</evidence>
<reference evidence="10 12" key="2">
    <citation type="submission" date="2018-11" db="EMBL/GenBank/DDBJ databases">
        <authorList>
            <consortium name="Pathogen Informatics"/>
        </authorList>
    </citation>
    <scope>NUCLEOTIDE SEQUENCE [LARGE SCALE GENOMIC DNA]</scope>
</reference>
<comment type="catalytic activity">
    <reaction evidence="8">
        <text>L-seryl-[protein] + ATP = O-phospho-L-seryl-[protein] + ADP + H(+)</text>
        <dbReference type="Rhea" id="RHEA:17989"/>
        <dbReference type="Rhea" id="RHEA-COMP:9863"/>
        <dbReference type="Rhea" id="RHEA-COMP:11604"/>
        <dbReference type="ChEBI" id="CHEBI:15378"/>
        <dbReference type="ChEBI" id="CHEBI:29999"/>
        <dbReference type="ChEBI" id="CHEBI:30616"/>
        <dbReference type="ChEBI" id="CHEBI:83421"/>
        <dbReference type="ChEBI" id="CHEBI:456216"/>
        <dbReference type="EC" id="2.7.11.1"/>
    </reaction>
</comment>
<proteinExistence type="predicted"/>
<dbReference type="STRING" id="318479.A0A0N4U422"/>
<feature type="domain" description="Protein kinase" evidence="9">
    <location>
        <begin position="28"/>
        <end position="300"/>
    </location>
</feature>
<dbReference type="GO" id="GO:0004674">
    <property type="term" value="F:protein serine/threonine kinase activity"/>
    <property type="evidence" value="ECO:0007669"/>
    <property type="project" value="UniProtKB-KW"/>
</dbReference>
<evidence type="ECO:0000256" key="3">
    <source>
        <dbReference type="ARBA" id="ARBA00022679"/>
    </source>
</evidence>
<evidence type="ECO:0000313" key="11">
    <source>
        <dbReference type="Proteomes" id="UP000038040"/>
    </source>
</evidence>
<evidence type="ECO:0000256" key="6">
    <source>
        <dbReference type="ARBA" id="ARBA00022840"/>
    </source>
</evidence>
<name>A0A0N4U422_DRAME</name>
<comment type="catalytic activity">
    <reaction evidence="7">
        <text>L-threonyl-[protein] + ATP = O-phospho-L-threonyl-[protein] + ADP + H(+)</text>
        <dbReference type="Rhea" id="RHEA:46608"/>
        <dbReference type="Rhea" id="RHEA-COMP:11060"/>
        <dbReference type="Rhea" id="RHEA-COMP:11605"/>
        <dbReference type="ChEBI" id="CHEBI:15378"/>
        <dbReference type="ChEBI" id="CHEBI:30013"/>
        <dbReference type="ChEBI" id="CHEBI:30616"/>
        <dbReference type="ChEBI" id="CHEBI:61977"/>
        <dbReference type="ChEBI" id="CHEBI:456216"/>
        <dbReference type="EC" id="2.7.11.1"/>
    </reaction>
</comment>
<sequence>FKIENLGHCSTELRDSKGTIVKLPKHTVTIEKKLAEGGFAIVFLATDKHNRHYALKRQFINDDPRQLEACQRECRISCLSGHKNIVAYADHLLTKNSSGVYEYSLLTAYYKNSVLQLMNERLSSGRCLSSKEILSIFCDICEAVARLHHSQTPVIHRDLKVENVLIDDRRRGVQPFYVLCDFGSATTKVLSAETHSLQYIEEDINRYTTISYRAPEMIDLCSCQPIGTKSDIWALGVMLYKLCYFILPFGENSLAIQNCSYNFPSQPVYSDELQAIIKCLLDVNIDHRPDIFQTASLAFEADGRISPIGNLNV</sequence>
<evidence type="ECO:0000256" key="1">
    <source>
        <dbReference type="ARBA" id="ARBA00012513"/>
    </source>
</evidence>
<dbReference type="PROSITE" id="PS50011">
    <property type="entry name" value="PROTEIN_KINASE_DOM"/>
    <property type="match status" value="1"/>
</dbReference>
<dbReference type="InterPro" id="IPR000719">
    <property type="entry name" value="Prot_kinase_dom"/>
</dbReference>
<dbReference type="Gene3D" id="1.10.510.10">
    <property type="entry name" value="Transferase(Phosphotransferase) domain 1"/>
    <property type="match status" value="1"/>
</dbReference>
<dbReference type="PANTHER" id="PTHR22967">
    <property type="entry name" value="SERINE/THREONINE PROTEIN KINASE"/>
    <property type="match status" value="1"/>
</dbReference>
<dbReference type="SMART" id="SM00220">
    <property type="entry name" value="S_TKc"/>
    <property type="match status" value="1"/>
</dbReference>
<dbReference type="GO" id="GO:0035612">
    <property type="term" value="F:AP-2 adaptor complex binding"/>
    <property type="evidence" value="ECO:0007669"/>
    <property type="project" value="TreeGrafter"/>
</dbReference>
<accession>A0A0N4U422</accession>
<dbReference type="GO" id="GO:0045747">
    <property type="term" value="P:positive regulation of Notch signaling pathway"/>
    <property type="evidence" value="ECO:0007669"/>
    <property type="project" value="TreeGrafter"/>
</dbReference>
<evidence type="ECO:0000313" key="10">
    <source>
        <dbReference type="EMBL" id="VDN55892.1"/>
    </source>
</evidence>
<organism evidence="11 13">
    <name type="scientific">Dracunculus medinensis</name>
    <name type="common">Guinea worm</name>
    <dbReference type="NCBI Taxonomy" id="318479"/>
    <lineage>
        <taxon>Eukaryota</taxon>
        <taxon>Metazoa</taxon>
        <taxon>Ecdysozoa</taxon>
        <taxon>Nematoda</taxon>
        <taxon>Chromadorea</taxon>
        <taxon>Rhabditida</taxon>
        <taxon>Spirurina</taxon>
        <taxon>Dracunculoidea</taxon>
        <taxon>Dracunculidae</taxon>
        <taxon>Dracunculus</taxon>
    </lineage>
</organism>